<dbReference type="EMBL" id="CAFAAV010000173">
    <property type="protein sequence ID" value="CAB4830056.1"/>
    <property type="molecule type" value="Genomic_DNA"/>
</dbReference>
<dbReference type="NCBIfam" id="TIGR01090">
    <property type="entry name" value="apt"/>
    <property type="match status" value="1"/>
</dbReference>
<feature type="domain" description="Phosphoribosyltransferase" evidence="11">
    <location>
        <begin position="50"/>
        <end position="157"/>
    </location>
</feature>
<dbReference type="GO" id="GO:0044209">
    <property type="term" value="P:AMP salvage"/>
    <property type="evidence" value="ECO:0007669"/>
    <property type="project" value="UniProtKB-UniPathway"/>
</dbReference>
<dbReference type="AlphaFoldDB" id="A0A6J7INJ2"/>
<dbReference type="GO" id="GO:0002055">
    <property type="term" value="F:adenine binding"/>
    <property type="evidence" value="ECO:0007669"/>
    <property type="project" value="TreeGrafter"/>
</dbReference>
<evidence type="ECO:0000256" key="5">
    <source>
        <dbReference type="ARBA" id="ARBA00008391"/>
    </source>
</evidence>
<dbReference type="InterPro" id="IPR029057">
    <property type="entry name" value="PRTase-like"/>
</dbReference>
<gene>
    <name evidence="13" type="ORF">UFOPK2656_01089</name>
    <name evidence="14" type="ORF">UFOPK3099_01991</name>
    <name evidence="15" type="ORF">UFOPK3651_01535</name>
    <name evidence="16" type="ORF">UFOPK3931_01282</name>
    <name evidence="12" type="ORF">UFOPK4189_01478</name>
</gene>
<dbReference type="CDD" id="cd06223">
    <property type="entry name" value="PRTases_typeI"/>
    <property type="match status" value="1"/>
</dbReference>
<dbReference type="InterPro" id="IPR005764">
    <property type="entry name" value="Ade_phspho_trans"/>
</dbReference>
<dbReference type="Pfam" id="PF00156">
    <property type="entry name" value="Pribosyltran"/>
    <property type="match status" value="1"/>
</dbReference>
<evidence type="ECO:0000313" key="13">
    <source>
        <dbReference type="EMBL" id="CAB4717749.1"/>
    </source>
</evidence>
<dbReference type="SUPFAM" id="SSF53271">
    <property type="entry name" value="PRTase-like"/>
    <property type="match status" value="1"/>
</dbReference>
<evidence type="ECO:0000256" key="2">
    <source>
        <dbReference type="ARBA" id="ARBA00003968"/>
    </source>
</evidence>
<name>A0A6J7INJ2_9ZZZZ</name>
<comment type="catalytic activity">
    <reaction evidence="1">
        <text>AMP + diphosphate = 5-phospho-alpha-D-ribose 1-diphosphate + adenine</text>
        <dbReference type="Rhea" id="RHEA:16609"/>
        <dbReference type="ChEBI" id="CHEBI:16708"/>
        <dbReference type="ChEBI" id="CHEBI:33019"/>
        <dbReference type="ChEBI" id="CHEBI:58017"/>
        <dbReference type="ChEBI" id="CHEBI:456215"/>
        <dbReference type="EC" id="2.4.2.7"/>
    </reaction>
</comment>
<dbReference type="NCBIfam" id="NF002636">
    <property type="entry name" value="PRK02304.1-5"/>
    <property type="match status" value="1"/>
</dbReference>
<evidence type="ECO:0000256" key="10">
    <source>
        <dbReference type="ARBA" id="ARBA00022726"/>
    </source>
</evidence>
<dbReference type="NCBIfam" id="NF002634">
    <property type="entry name" value="PRK02304.1-3"/>
    <property type="match status" value="1"/>
</dbReference>
<organism evidence="15">
    <name type="scientific">freshwater metagenome</name>
    <dbReference type="NCBI Taxonomy" id="449393"/>
    <lineage>
        <taxon>unclassified sequences</taxon>
        <taxon>metagenomes</taxon>
        <taxon>ecological metagenomes</taxon>
    </lineage>
</organism>
<dbReference type="PANTHER" id="PTHR32315:SF3">
    <property type="entry name" value="ADENINE PHOSPHORIBOSYLTRANSFERASE"/>
    <property type="match status" value="1"/>
</dbReference>
<evidence type="ECO:0000313" key="12">
    <source>
        <dbReference type="EMBL" id="CAB4363702.1"/>
    </source>
</evidence>
<keyword evidence="8" id="KW-0328">Glycosyltransferase</keyword>
<dbReference type="EC" id="2.4.2.7" evidence="6"/>
<evidence type="ECO:0000259" key="11">
    <source>
        <dbReference type="Pfam" id="PF00156"/>
    </source>
</evidence>
<dbReference type="GO" id="GO:0005737">
    <property type="term" value="C:cytoplasm"/>
    <property type="evidence" value="ECO:0007669"/>
    <property type="project" value="UniProtKB-SubCell"/>
</dbReference>
<comment type="function">
    <text evidence="2">Catalyzes a salvage reaction resulting in the formation of AMP, that is energically less costly than de novo synthesis.</text>
</comment>
<dbReference type="FunFam" id="3.40.50.2020:FF:000021">
    <property type="entry name" value="Adenine phosphoribosyltransferase"/>
    <property type="match status" value="1"/>
</dbReference>
<keyword evidence="9" id="KW-0808">Transferase</keyword>
<accession>A0A6J7INJ2</accession>
<dbReference type="InterPro" id="IPR050054">
    <property type="entry name" value="UPRTase/APRTase"/>
</dbReference>
<evidence type="ECO:0000256" key="8">
    <source>
        <dbReference type="ARBA" id="ARBA00022676"/>
    </source>
</evidence>
<dbReference type="EMBL" id="CAFBMT010000007">
    <property type="protein sequence ID" value="CAB4931882.1"/>
    <property type="molecule type" value="Genomic_DNA"/>
</dbReference>
<dbReference type="UniPathway" id="UPA00588">
    <property type="reaction ID" value="UER00646"/>
</dbReference>
<proteinExistence type="inferred from homology"/>
<protein>
    <recommendedName>
        <fullName evidence="6">adenine phosphoribosyltransferase</fullName>
        <ecNumber evidence="6">2.4.2.7</ecNumber>
    </recommendedName>
</protein>
<dbReference type="EMBL" id="CAEZYF010000005">
    <property type="protein sequence ID" value="CAB4717749.1"/>
    <property type="molecule type" value="Genomic_DNA"/>
</dbReference>
<dbReference type="GO" id="GO:0016208">
    <property type="term" value="F:AMP binding"/>
    <property type="evidence" value="ECO:0007669"/>
    <property type="project" value="TreeGrafter"/>
</dbReference>
<sequence>MTTAGHWMTKLVREIPDYPKPGVTFRDITPLLGDADGFARSVDELVHRFSGIKVDRVLGMEARGFILAAPVAYRLHAGFIPVRKAGKLPWAVVREEYSLEYGTDKLEIHRDAIHPGEQILIIDDVLATGGTAEATARLVQALGGEIVGLGFLLELDGLGGRERLQGHLVESLVHY</sequence>
<dbReference type="GO" id="GO:0006166">
    <property type="term" value="P:purine ribonucleoside salvage"/>
    <property type="evidence" value="ECO:0007669"/>
    <property type="project" value="UniProtKB-KW"/>
</dbReference>
<evidence type="ECO:0000256" key="7">
    <source>
        <dbReference type="ARBA" id="ARBA00022490"/>
    </source>
</evidence>
<dbReference type="GO" id="GO:0003999">
    <property type="term" value="F:adenine phosphoribosyltransferase activity"/>
    <property type="evidence" value="ECO:0007669"/>
    <property type="project" value="UniProtKB-EC"/>
</dbReference>
<dbReference type="HAMAP" id="MF_00004">
    <property type="entry name" value="Aden_phosphoribosyltr"/>
    <property type="match status" value="1"/>
</dbReference>
<comment type="subcellular location">
    <subcellularLocation>
        <location evidence="3">Cytoplasm</location>
    </subcellularLocation>
</comment>
<evidence type="ECO:0000256" key="9">
    <source>
        <dbReference type="ARBA" id="ARBA00022679"/>
    </source>
</evidence>
<dbReference type="EMBL" id="CAESGF010000007">
    <property type="protein sequence ID" value="CAB4363702.1"/>
    <property type="molecule type" value="Genomic_DNA"/>
</dbReference>
<evidence type="ECO:0000256" key="1">
    <source>
        <dbReference type="ARBA" id="ARBA00000868"/>
    </source>
</evidence>
<dbReference type="PANTHER" id="PTHR32315">
    <property type="entry name" value="ADENINE PHOSPHORIBOSYLTRANSFERASE"/>
    <property type="match status" value="1"/>
</dbReference>
<evidence type="ECO:0000256" key="4">
    <source>
        <dbReference type="ARBA" id="ARBA00004659"/>
    </source>
</evidence>
<dbReference type="GO" id="GO:0006168">
    <property type="term" value="P:adenine salvage"/>
    <property type="evidence" value="ECO:0007669"/>
    <property type="project" value="InterPro"/>
</dbReference>
<dbReference type="Gene3D" id="3.40.50.2020">
    <property type="match status" value="1"/>
</dbReference>
<comment type="similarity">
    <text evidence="5">Belongs to the purine/pyrimidine phosphoribosyltransferase family.</text>
</comment>
<comment type="pathway">
    <text evidence="4">Purine metabolism; AMP biosynthesis via salvage pathway; AMP from adenine: step 1/1.</text>
</comment>
<evidence type="ECO:0000313" key="15">
    <source>
        <dbReference type="EMBL" id="CAB4931882.1"/>
    </source>
</evidence>
<evidence type="ECO:0000313" key="16">
    <source>
        <dbReference type="EMBL" id="CAB4987979.1"/>
    </source>
</evidence>
<reference evidence="15" key="1">
    <citation type="submission" date="2020-05" db="EMBL/GenBank/DDBJ databases">
        <authorList>
            <person name="Chiriac C."/>
            <person name="Salcher M."/>
            <person name="Ghai R."/>
            <person name="Kavagutti S V."/>
        </authorList>
    </citation>
    <scope>NUCLEOTIDE SEQUENCE</scope>
</reference>
<keyword evidence="10" id="KW-0660">Purine salvage</keyword>
<dbReference type="EMBL" id="CAFBOL010000027">
    <property type="protein sequence ID" value="CAB4987979.1"/>
    <property type="molecule type" value="Genomic_DNA"/>
</dbReference>
<evidence type="ECO:0000256" key="3">
    <source>
        <dbReference type="ARBA" id="ARBA00004496"/>
    </source>
</evidence>
<dbReference type="InterPro" id="IPR000836">
    <property type="entry name" value="PRTase_dom"/>
</dbReference>
<keyword evidence="7" id="KW-0963">Cytoplasm</keyword>
<evidence type="ECO:0000256" key="6">
    <source>
        <dbReference type="ARBA" id="ARBA00011893"/>
    </source>
</evidence>
<evidence type="ECO:0000313" key="14">
    <source>
        <dbReference type="EMBL" id="CAB4830056.1"/>
    </source>
</evidence>